<keyword evidence="3" id="KW-1185">Reference proteome</keyword>
<evidence type="ECO:0000256" key="1">
    <source>
        <dbReference type="SAM" id="MobiDB-lite"/>
    </source>
</evidence>
<feature type="region of interest" description="Disordered" evidence="1">
    <location>
        <begin position="149"/>
        <end position="182"/>
    </location>
</feature>
<reference evidence="2 3" key="1">
    <citation type="submission" date="2016-04" db="EMBL/GenBank/DDBJ databases">
        <title>A degradative enzymes factory behind the ericoid mycorrhizal symbiosis.</title>
        <authorList>
            <consortium name="DOE Joint Genome Institute"/>
            <person name="Martino E."/>
            <person name="Morin E."/>
            <person name="Grelet G."/>
            <person name="Kuo A."/>
            <person name="Kohler A."/>
            <person name="Daghino S."/>
            <person name="Barry K."/>
            <person name="Choi C."/>
            <person name="Cichocki N."/>
            <person name="Clum A."/>
            <person name="Copeland A."/>
            <person name="Hainaut M."/>
            <person name="Haridas S."/>
            <person name="Labutti K."/>
            <person name="Lindquist E."/>
            <person name="Lipzen A."/>
            <person name="Khouja H.-R."/>
            <person name="Murat C."/>
            <person name="Ohm R."/>
            <person name="Olson A."/>
            <person name="Spatafora J."/>
            <person name="Veneault-Fourrey C."/>
            <person name="Henrissat B."/>
            <person name="Grigoriev I."/>
            <person name="Martin F."/>
            <person name="Perotto S."/>
        </authorList>
    </citation>
    <scope>NUCLEOTIDE SEQUENCE [LARGE SCALE GENOMIC DNA]</scope>
    <source>
        <strain evidence="2 3">E</strain>
    </source>
</reference>
<sequence length="453" mass="50522">MANAADQLSALLMEQHELVSQLEPFQSELFVLLAKLKDLGLEKSHGEITSYLDFAEKQHGEAILAEQKELELEFLGSEVESESGADSDGEARPVKAKDKWNSKIIAQVEKMSATKFLGFCEEQRSIAGNIWGCSANLQRSLNRIIDGEGAEETESDDNTPVYADPKQSAASSSNGSSSGTNELQKEIGVAYSEIEELKSKILDLESQNQVCKASSEIIRSEESRILNLQIEGLRADTEKARAGREEAESKLEAKTTELATANLKISTLQKELKMKQPLFDIGVKVRCGFLQSIKRVWSSGEYVTTNSPIDLNAIWSKNEAVHRGNYEADKALFDLKILKKTTEQADFYYAYQTRGIYDLSVCPKALALVNYRGTLIACGFLTKYSHDSTETDKVTESKFKHSMNLWLPIFSSGNIDREKQEAFERNTAISTSSEALKRITDDTVKKERTRMFG</sequence>
<dbReference type="InParanoid" id="A0A2J6TUU1"/>
<dbReference type="AlphaFoldDB" id="A0A2J6TUU1"/>
<proteinExistence type="predicted"/>
<gene>
    <name evidence="2" type="ORF">K444DRAFT_698902</name>
</gene>
<evidence type="ECO:0000313" key="3">
    <source>
        <dbReference type="Proteomes" id="UP000235371"/>
    </source>
</evidence>
<dbReference type="RefSeq" id="XP_024743679.1">
    <property type="nucleotide sequence ID" value="XM_024887965.1"/>
</dbReference>
<evidence type="ECO:0000313" key="2">
    <source>
        <dbReference type="EMBL" id="PMD66775.1"/>
    </source>
</evidence>
<dbReference type="OrthoDB" id="3564465at2759"/>
<dbReference type="Proteomes" id="UP000235371">
    <property type="component" value="Unassembled WGS sequence"/>
</dbReference>
<name>A0A2J6TUU1_9HELO</name>
<feature type="compositionally biased region" description="Low complexity" evidence="1">
    <location>
        <begin position="168"/>
        <end position="179"/>
    </location>
</feature>
<dbReference type="GeneID" id="36596041"/>
<accession>A0A2J6TUU1</accession>
<protein>
    <submittedName>
        <fullName evidence="2">Uncharacterized protein</fullName>
    </submittedName>
</protein>
<organism evidence="2 3">
    <name type="scientific">Hyaloscypha bicolor E</name>
    <dbReference type="NCBI Taxonomy" id="1095630"/>
    <lineage>
        <taxon>Eukaryota</taxon>
        <taxon>Fungi</taxon>
        <taxon>Dikarya</taxon>
        <taxon>Ascomycota</taxon>
        <taxon>Pezizomycotina</taxon>
        <taxon>Leotiomycetes</taxon>
        <taxon>Helotiales</taxon>
        <taxon>Hyaloscyphaceae</taxon>
        <taxon>Hyaloscypha</taxon>
        <taxon>Hyaloscypha bicolor</taxon>
    </lineage>
</organism>
<dbReference type="EMBL" id="KZ613743">
    <property type="protein sequence ID" value="PMD66775.1"/>
    <property type="molecule type" value="Genomic_DNA"/>
</dbReference>